<name>A0A8H3L272_9GLOM</name>
<dbReference type="AlphaFoldDB" id="A0A8H3L272"/>
<evidence type="ECO:0000313" key="3">
    <source>
        <dbReference type="Proteomes" id="UP000615446"/>
    </source>
</evidence>
<proteinExistence type="predicted"/>
<sequence>MPPTRQKLNDPRIARFRSLKNFDKIIDEKTVRCKCGVIIRLDRPFRTTNFERHIKSKNCILGTDKQQSLYLFFDQNQDSEGETESHECLPCIGLFGDSYTNYATGTPSGYGGGERPEVAGKRLFPEKFPQDIPFSRKKLNKDQIQEFNTTLQATSLWKIDQFEGVIRSAKCTIMTTNLSGLCGECIDLKKNNRLKDALKSRRATPSTTKFIPKFYFNTRLIGLMKNQNLRSLWTCIITNNNDSAMWASLAQMGMNGAFNGEKTFTELASLMLQIKTKEEAGISMKGLRYSEHLTHFFSLLSESSREYEVFRKELGGMSIQRIRQIRASNTELITDPNLVLDNVTKFACIAKELKWEGPILLMTDCTKIRSKLVYSQELGYITGSTLPSSEVSVSDINDIHEKIRNIYENNALATQVRVIVLKIPIGKIPPIVIAILPTKGDESAEQIFNILCTVLDFARQNNLNILSMGADGARSEFNAQTKIMNSSSTYFTFDDPFYNVHFKVPVIHGRPLVRVQDPKHAKKTARNQLFTGARHLSLGIDTVRYDQLYLLAHQDKHTLLKRDVLNVDKQDDGAAYRMFHSDNLLQIIQAENVPSDMIGLFIYLFVLGELCDAYLNRKIDHKARIRMVMRAFFFLKVWKDYIQRCGSIHSSKWYNMQHSIISMQSFEIFISMAESLIMLIMIHREYYPHYPLFLWEHGTEALEHIFGISRQVIADFNFYEFYKIQKRVMYRDKISRAGLINTSRDRTSAGGYVFDIDGTSLSHETIECLRTWPSEDDFKEAIRIGHSEAMSFAEYLQIDNRTAPSMQQLIRRDEHSSDDQSNLEIIDDDEQDDEQCQNLAESIEPQKEIENIGTAAFEVSRLLLDESDDESNMGNENEATNISLVTFPDLHYILSQKPVHQKQFEKFDLLFTPEGFVNYKVIIDTRKNHDAFTRHSKSAFNKQAQPETSETTEKSGLLNLNNANRLITELTIDLNVQENCRNRRKERWEGRKRLATIPIAVGTNVHNIIDANVSDIHNLISGGYLIIYSDNKLCIAQIISMYEKRGQRHAWIEKANFLDYLSYISVNIYLNVYNNLWTNTCEAGGKLFAHVPAKEVLYYFNSPSFVSQGSFYTLTKESLEIFQHFKTPEMTSNLAKIFHK</sequence>
<reference evidence="2" key="1">
    <citation type="submission" date="2019-10" db="EMBL/GenBank/DDBJ databases">
        <title>Conservation and host-specific expression of non-tandemly repeated heterogenous ribosome RNA gene in arbuscular mycorrhizal fungi.</title>
        <authorList>
            <person name="Maeda T."/>
            <person name="Kobayashi Y."/>
            <person name="Nakagawa T."/>
            <person name="Ezawa T."/>
            <person name="Yamaguchi K."/>
            <person name="Bino T."/>
            <person name="Nishimoto Y."/>
            <person name="Shigenobu S."/>
            <person name="Kawaguchi M."/>
        </authorList>
    </citation>
    <scope>NUCLEOTIDE SEQUENCE</scope>
    <source>
        <strain evidence="2">HR1</strain>
    </source>
</reference>
<comment type="caution">
    <text evidence="2">The sequence shown here is derived from an EMBL/GenBank/DDBJ whole genome shotgun (WGS) entry which is preliminary data.</text>
</comment>
<dbReference type="OrthoDB" id="2424014at2759"/>
<organism evidence="2 3">
    <name type="scientific">Rhizophagus clarus</name>
    <dbReference type="NCBI Taxonomy" id="94130"/>
    <lineage>
        <taxon>Eukaryota</taxon>
        <taxon>Fungi</taxon>
        <taxon>Fungi incertae sedis</taxon>
        <taxon>Mucoromycota</taxon>
        <taxon>Glomeromycotina</taxon>
        <taxon>Glomeromycetes</taxon>
        <taxon>Glomerales</taxon>
        <taxon>Glomeraceae</taxon>
        <taxon>Rhizophagus</taxon>
    </lineage>
</organism>
<accession>A0A8H3L272</accession>
<feature type="compositionally biased region" description="Acidic residues" evidence="1">
    <location>
        <begin position="825"/>
        <end position="834"/>
    </location>
</feature>
<dbReference type="Proteomes" id="UP000615446">
    <property type="component" value="Unassembled WGS sequence"/>
</dbReference>
<protein>
    <submittedName>
        <fullName evidence="2">Uncharacterized protein</fullName>
    </submittedName>
</protein>
<evidence type="ECO:0000256" key="1">
    <source>
        <dbReference type="SAM" id="MobiDB-lite"/>
    </source>
</evidence>
<evidence type="ECO:0000313" key="2">
    <source>
        <dbReference type="EMBL" id="GES78791.1"/>
    </source>
</evidence>
<dbReference type="EMBL" id="BLAL01000040">
    <property type="protein sequence ID" value="GES78791.1"/>
    <property type="molecule type" value="Genomic_DNA"/>
</dbReference>
<gene>
    <name evidence="2" type="ORF">RCL2_000609800</name>
</gene>
<feature type="region of interest" description="Disordered" evidence="1">
    <location>
        <begin position="810"/>
        <end position="834"/>
    </location>
</feature>